<dbReference type="InterPro" id="IPR036280">
    <property type="entry name" value="Multihaem_cyt_sf"/>
</dbReference>
<dbReference type="PANTHER" id="PTHR39425">
    <property type="entry name" value="LIPOPROTEIN CYTOCHROME C"/>
    <property type="match status" value="1"/>
</dbReference>
<sequence>MPQIFPEAANGIARLVLWAALVAVLGLVALSVLLPRSDMFTGQDRILAQPVPFSHQHHAGGLGIDCRYCHAAVEQSAFAGMPPTETCMTCHSQLWTRAEMLDPVRQSLATGTPLRWNRVHDLADYVYFNHGAHVSNGVGCTTCHGAVDEMPLMRQAAPLTMEWCLDCHRDPAPNLRPPEAVFATDWRRGSEAEQAALMGRYDIHPETMTDCNVCHR</sequence>
<keyword evidence="9" id="KW-1185">Reference proteome</keyword>
<evidence type="ECO:0000256" key="6">
    <source>
        <dbReference type="SAM" id="Phobius"/>
    </source>
</evidence>
<evidence type="ECO:0000259" key="7">
    <source>
        <dbReference type="Pfam" id="PF02085"/>
    </source>
</evidence>
<evidence type="ECO:0000256" key="3">
    <source>
        <dbReference type="ARBA" id="ARBA00022723"/>
    </source>
</evidence>
<dbReference type="Proteomes" id="UP001220964">
    <property type="component" value="Unassembled WGS sequence"/>
</dbReference>
<dbReference type="InterPro" id="IPR020942">
    <property type="entry name" value="Cyt_c_III_dom"/>
</dbReference>
<organism evidence="8 9">
    <name type="scientific">Psychromarinibacter sediminicola</name>
    <dbReference type="NCBI Taxonomy" id="3033385"/>
    <lineage>
        <taxon>Bacteria</taxon>
        <taxon>Pseudomonadati</taxon>
        <taxon>Pseudomonadota</taxon>
        <taxon>Alphaproteobacteria</taxon>
        <taxon>Rhodobacterales</taxon>
        <taxon>Paracoccaceae</taxon>
        <taxon>Psychromarinibacter</taxon>
    </lineage>
</organism>
<evidence type="ECO:0000313" key="9">
    <source>
        <dbReference type="Proteomes" id="UP001220964"/>
    </source>
</evidence>
<keyword evidence="6" id="KW-0812">Transmembrane</keyword>
<feature type="transmembrane region" description="Helical" evidence="6">
    <location>
        <begin position="12"/>
        <end position="34"/>
    </location>
</feature>
<keyword evidence="6" id="KW-1133">Transmembrane helix</keyword>
<dbReference type="GO" id="GO:0020037">
    <property type="term" value="F:heme binding"/>
    <property type="evidence" value="ECO:0007669"/>
    <property type="project" value="InterPro"/>
</dbReference>
<keyword evidence="5" id="KW-0408">Iron</keyword>
<dbReference type="GO" id="GO:0046872">
    <property type="term" value="F:metal ion binding"/>
    <property type="evidence" value="ECO:0007669"/>
    <property type="project" value="UniProtKB-KW"/>
</dbReference>
<dbReference type="RefSeq" id="WP_275568889.1">
    <property type="nucleotide sequence ID" value="NZ_JARGYC010000060.1"/>
</dbReference>
<dbReference type="AlphaFoldDB" id="A0AAE3NR61"/>
<dbReference type="CDD" id="cd08168">
    <property type="entry name" value="Cytochrom_C3"/>
    <property type="match status" value="1"/>
</dbReference>
<gene>
    <name evidence="8" type="ORF">P1J78_18640</name>
</gene>
<evidence type="ECO:0000256" key="5">
    <source>
        <dbReference type="ARBA" id="ARBA00023004"/>
    </source>
</evidence>
<keyword evidence="3" id="KW-0479">Metal-binding</keyword>
<dbReference type="SUPFAM" id="SSF48695">
    <property type="entry name" value="Multiheme cytochromes"/>
    <property type="match status" value="1"/>
</dbReference>
<keyword evidence="6" id="KW-0472">Membrane</keyword>
<protein>
    <submittedName>
        <fullName evidence="8">Cytochrome c3 family protein</fullName>
    </submittedName>
</protein>
<dbReference type="GO" id="GO:0009055">
    <property type="term" value="F:electron transfer activity"/>
    <property type="evidence" value="ECO:0007669"/>
    <property type="project" value="InterPro"/>
</dbReference>
<proteinExistence type="predicted"/>
<dbReference type="PANTHER" id="PTHR39425:SF1">
    <property type="entry name" value="CYTOCHROME C7-LIKE DOMAIN-CONTAINING PROTEIN"/>
    <property type="match status" value="1"/>
</dbReference>
<reference evidence="8" key="1">
    <citation type="submission" date="2023-03" db="EMBL/GenBank/DDBJ databases">
        <title>Multiphase analysis and comparison of six strains from genera Psychromarinibacter, Lutimaribacter, and Maritimibacter, including a novel species: Psychromarinibacter sediminicola sp. nov.</title>
        <authorList>
            <person name="Wang Y.-H."/>
            <person name="Ye M.-Q."/>
            <person name="Du Z.-J."/>
        </authorList>
    </citation>
    <scope>NUCLEOTIDE SEQUENCE</scope>
    <source>
        <strain evidence="8">C21-152</strain>
    </source>
</reference>
<dbReference type="Gene3D" id="3.90.10.10">
    <property type="entry name" value="Cytochrome C3"/>
    <property type="match status" value="2"/>
</dbReference>
<feature type="domain" description="Class III cytochrome C" evidence="7">
    <location>
        <begin position="47"/>
        <end position="94"/>
    </location>
</feature>
<evidence type="ECO:0000256" key="4">
    <source>
        <dbReference type="ARBA" id="ARBA00022982"/>
    </source>
</evidence>
<keyword evidence="1" id="KW-0813">Transport</keyword>
<dbReference type="EMBL" id="JARGYC010000060">
    <property type="protein sequence ID" value="MDF0602763.1"/>
    <property type="molecule type" value="Genomic_DNA"/>
</dbReference>
<keyword evidence="4" id="KW-0249">Electron transport</keyword>
<evidence type="ECO:0000313" key="8">
    <source>
        <dbReference type="EMBL" id="MDF0602763.1"/>
    </source>
</evidence>
<keyword evidence="2" id="KW-0349">Heme</keyword>
<dbReference type="Pfam" id="PF02085">
    <property type="entry name" value="Cytochrom_CIII"/>
    <property type="match status" value="1"/>
</dbReference>
<evidence type="ECO:0000256" key="2">
    <source>
        <dbReference type="ARBA" id="ARBA00022617"/>
    </source>
</evidence>
<name>A0AAE3NR61_9RHOB</name>
<comment type="caution">
    <text evidence="8">The sequence shown here is derived from an EMBL/GenBank/DDBJ whole genome shotgun (WGS) entry which is preliminary data.</text>
</comment>
<accession>A0AAE3NR61</accession>
<evidence type="ECO:0000256" key="1">
    <source>
        <dbReference type="ARBA" id="ARBA00022448"/>
    </source>
</evidence>